<organism evidence="1 2">
    <name type="scientific">Bacteroides fragilis</name>
    <dbReference type="NCBI Taxonomy" id="817"/>
    <lineage>
        <taxon>Bacteria</taxon>
        <taxon>Pseudomonadati</taxon>
        <taxon>Bacteroidota</taxon>
        <taxon>Bacteroidia</taxon>
        <taxon>Bacteroidales</taxon>
        <taxon>Bacteroidaceae</taxon>
        <taxon>Bacteroides</taxon>
    </lineage>
</organism>
<sequence length="421" mass="48426">MKKILWLCNMTFSEEKIKTTASWLQPLAELLQSSGKVQLFSISLGNIKEVQQTSYHNIQQWILPNLNNTHYNQIASQDTCKLIAKIEAEISPDLVHIWGTESIWASVYAKKYIKATTIIDIQGLLSSYYYYYYGGLTFNEIIKCISLKEILMPWRTLFGKKRVFFKRGKIETSCLKSFKYISHQSEWVKNQIQLLPSEATFFPTKIMLRTSFYHSSPWQYKTPQDNPVIFTSASGAISYKGIHVLMKSIQLLKKKYSHIQLRIAGQMKIGNLLLDGYSKFILQLVNRYKLQQNILFLGPIDEIQIIKELQNSNVCVVPSFIETYCLSFAEAMIVGVPTVTSFTGAMPELARHGEESLFYNSIDYQTCATYIDQLIQNKELAEKLSVQARQRRFIENDPNTVVSTQLSIYKNIITQSSIIKS</sequence>
<dbReference type="GO" id="GO:0016757">
    <property type="term" value="F:glycosyltransferase activity"/>
    <property type="evidence" value="ECO:0007669"/>
    <property type="project" value="InterPro"/>
</dbReference>
<dbReference type="CDD" id="cd03801">
    <property type="entry name" value="GT4_PimA-like"/>
    <property type="match status" value="1"/>
</dbReference>
<proteinExistence type="predicted"/>
<dbReference type="EMBL" id="JAPUAV010000015">
    <property type="protein sequence ID" value="MCZ2573234.1"/>
    <property type="molecule type" value="Genomic_DNA"/>
</dbReference>
<dbReference type="RefSeq" id="WP_011203010.1">
    <property type="nucleotide sequence ID" value="NZ_CP131535.1"/>
</dbReference>
<dbReference type="PANTHER" id="PTHR46401">
    <property type="entry name" value="GLYCOSYLTRANSFERASE WBBK-RELATED"/>
    <property type="match status" value="1"/>
</dbReference>
<dbReference type="Pfam" id="PF00534">
    <property type="entry name" value="Glycos_transf_1"/>
    <property type="match status" value="1"/>
</dbReference>
<gene>
    <name evidence="1" type="ORF">O1420_17830</name>
</gene>
<dbReference type="Gene3D" id="3.40.50.2000">
    <property type="entry name" value="Glycogen Phosphorylase B"/>
    <property type="match status" value="2"/>
</dbReference>
<evidence type="ECO:0000313" key="2">
    <source>
        <dbReference type="Proteomes" id="UP001078742"/>
    </source>
</evidence>
<evidence type="ECO:0000313" key="1">
    <source>
        <dbReference type="EMBL" id="MCZ2573234.1"/>
    </source>
</evidence>
<dbReference type="AlphaFoldDB" id="A0A9Q4IU43"/>
<dbReference type="Proteomes" id="UP001078742">
    <property type="component" value="Unassembled WGS sequence"/>
</dbReference>
<reference evidence="1" key="1">
    <citation type="submission" date="2022-12" db="EMBL/GenBank/DDBJ databases">
        <title>Development of a Multilocus Sequence Typing Scheme for Bacteroides fragilis Based on Whole Genome Sequencing Data and Clinical Application.</title>
        <authorList>
            <person name="Nielsen F.D."/>
            <person name="Justesen U.S."/>
        </authorList>
    </citation>
    <scope>NUCLEOTIDE SEQUENCE</scope>
    <source>
        <strain evidence="1">BF_BC_VIB_DK_2012_57</strain>
    </source>
</reference>
<dbReference type="OMA" id="ILWITNT"/>
<comment type="caution">
    <text evidence="1">The sequence shown here is derived from an EMBL/GenBank/DDBJ whole genome shotgun (WGS) entry which is preliminary data.</text>
</comment>
<dbReference type="SUPFAM" id="SSF53756">
    <property type="entry name" value="UDP-Glycosyltransferase/glycogen phosphorylase"/>
    <property type="match status" value="1"/>
</dbReference>
<dbReference type="PANTHER" id="PTHR46401:SF2">
    <property type="entry name" value="GLYCOSYLTRANSFERASE WBBK-RELATED"/>
    <property type="match status" value="1"/>
</dbReference>
<dbReference type="InterPro" id="IPR001296">
    <property type="entry name" value="Glyco_trans_1"/>
</dbReference>
<accession>A0A9Q4IU43</accession>
<dbReference type="GO" id="GO:0009103">
    <property type="term" value="P:lipopolysaccharide biosynthetic process"/>
    <property type="evidence" value="ECO:0007669"/>
    <property type="project" value="TreeGrafter"/>
</dbReference>
<protein>
    <submittedName>
        <fullName evidence="1">Glycosyltransferase</fullName>
    </submittedName>
</protein>
<name>A0A9Q4IU43_BACFG</name>